<protein>
    <submittedName>
        <fullName evidence="8">Glyco_hydro_18 domain-containing protein</fullName>
    </submittedName>
</protein>
<keyword evidence="2 3" id="KW-0326">Glycosidase</keyword>
<evidence type="ECO:0000256" key="1">
    <source>
        <dbReference type="ARBA" id="ARBA00022801"/>
    </source>
</evidence>
<evidence type="ECO:0000313" key="7">
    <source>
        <dbReference type="Proteomes" id="UP000270296"/>
    </source>
</evidence>
<dbReference type="InterPro" id="IPR001223">
    <property type="entry name" value="Glyco_hydro18_cat"/>
</dbReference>
<reference evidence="6 7" key="2">
    <citation type="submission" date="2018-11" db="EMBL/GenBank/DDBJ databases">
        <authorList>
            <consortium name="Pathogen Informatics"/>
        </authorList>
    </citation>
    <scope>NUCLEOTIDE SEQUENCE [LARGE SCALE GENOMIC DNA]</scope>
</reference>
<dbReference type="GO" id="GO:0005576">
    <property type="term" value="C:extracellular region"/>
    <property type="evidence" value="ECO:0007669"/>
    <property type="project" value="TreeGrafter"/>
</dbReference>
<name>A0A183J4P4_9BILA</name>
<reference evidence="8" key="1">
    <citation type="submission" date="2016-06" db="UniProtKB">
        <authorList>
            <consortium name="WormBaseParasite"/>
        </authorList>
    </citation>
    <scope>IDENTIFICATION</scope>
</reference>
<gene>
    <name evidence="6" type="ORF">SBAD_LOCUS10842</name>
</gene>
<evidence type="ECO:0000313" key="6">
    <source>
        <dbReference type="EMBL" id="VDP35018.1"/>
    </source>
</evidence>
<evidence type="ECO:0000259" key="5">
    <source>
        <dbReference type="PROSITE" id="PS51910"/>
    </source>
</evidence>
<feature type="domain" description="GH18" evidence="5">
    <location>
        <begin position="76"/>
        <end position="215"/>
    </location>
</feature>
<dbReference type="Gene3D" id="3.20.20.80">
    <property type="entry name" value="Glycosidases"/>
    <property type="match status" value="1"/>
</dbReference>
<dbReference type="Proteomes" id="UP000270296">
    <property type="component" value="Unassembled WGS sequence"/>
</dbReference>
<proteinExistence type="inferred from homology"/>
<dbReference type="InterPro" id="IPR001579">
    <property type="entry name" value="Glyco_hydro_18_chit_AS"/>
</dbReference>
<evidence type="ECO:0000313" key="8">
    <source>
        <dbReference type="WBParaSite" id="SBAD_0001121801-mRNA-1"/>
    </source>
</evidence>
<dbReference type="OrthoDB" id="76388at2759"/>
<dbReference type="GO" id="GO:0005975">
    <property type="term" value="P:carbohydrate metabolic process"/>
    <property type="evidence" value="ECO:0007669"/>
    <property type="project" value="InterPro"/>
</dbReference>
<keyword evidence="7" id="KW-1185">Reference proteome</keyword>
<dbReference type="SUPFAM" id="SSF51445">
    <property type="entry name" value="(Trans)glycosidases"/>
    <property type="match status" value="1"/>
</dbReference>
<dbReference type="GO" id="GO:0008061">
    <property type="term" value="F:chitin binding"/>
    <property type="evidence" value="ECO:0007669"/>
    <property type="project" value="TreeGrafter"/>
</dbReference>
<keyword evidence="1 3" id="KW-0378">Hydrolase</keyword>
<dbReference type="GO" id="GO:0004568">
    <property type="term" value="F:chitinase activity"/>
    <property type="evidence" value="ECO:0007669"/>
    <property type="project" value="TreeGrafter"/>
</dbReference>
<dbReference type="Pfam" id="PF00704">
    <property type="entry name" value="Glyco_hydro_18"/>
    <property type="match status" value="1"/>
</dbReference>
<evidence type="ECO:0000256" key="2">
    <source>
        <dbReference type="ARBA" id="ARBA00023295"/>
    </source>
</evidence>
<evidence type="ECO:0000256" key="3">
    <source>
        <dbReference type="RuleBase" id="RU000489"/>
    </source>
</evidence>
<dbReference type="PANTHER" id="PTHR11177">
    <property type="entry name" value="CHITINASE"/>
    <property type="match status" value="1"/>
</dbReference>
<dbReference type="GO" id="GO:0006032">
    <property type="term" value="P:chitin catabolic process"/>
    <property type="evidence" value="ECO:0007669"/>
    <property type="project" value="TreeGrafter"/>
</dbReference>
<dbReference type="WBParaSite" id="SBAD_0001121801-mRNA-1">
    <property type="protein sequence ID" value="SBAD_0001121801-mRNA-1"/>
    <property type="gene ID" value="SBAD_0001121801"/>
</dbReference>
<organism evidence="8">
    <name type="scientific">Soboliphyme baturini</name>
    <dbReference type="NCBI Taxonomy" id="241478"/>
    <lineage>
        <taxon>Eukaryota</taxon>
        <taxon>Metazoa</taxon>
        <taxon>Ecdysozoa</taxon>
        <taxon>Nematoda</taxon>
        <taxon>Enoplea</taxon>
        <taxon>Dorylaimia</taxon>
        <taxon>Dioctophymatida</taxon>
        <taxon>Dioctophymatoidea</taxon>
        <taxon>Soboliphymatidae</taxon>
        <taxon>Soboliphyme</taxon>
    </lineage>
</organism>
<comment type="similarity">
    <text evidence="4">Belongs to the glycosyl hydrolase 18 family.</text>
</comment>
<dbReference type="PANTHER" id="PTHR11177:SF317">
    <property type="entry name" value="CHITINASE 12-RELATED"/>
    <property type="match status" value="1"/>
</dbReference>
<dbReference type="AlphaFoldDB" id="A0A183J4P4"/>
<dbReference type="InterPro" id="IPR017853">
    <property type="entry name" value="GH"/>
</dbReference>
<dbReference type="PROSITE" id="PS01095">
    <property type="entry name" value="GH18_1"/>
    <property type="match status" value="1"/>
</dbReference>
<sequence>MRHDGLKVTVIFAAESTFSFSSCRFASVARERTPKLVRCNFEVMLERTHSSTASLHSPSSSLRLWSFLVSARFRNKDWVCYYPEWAKYRPPTANLRLNEVDPFLCSHVIIAFAQVVENEVRWPEEDDEHTMLDNVKTLKTINPDLKVLIACGGWGNNSDILRDTFASESGRRTFVTSAKMFLDHNGLDGIDIDFEYPTREEKTNLTNVLKVRSRR</sequence>
<accession>A0A183J4P4</accession>
<dbReference type="PROSITE" id="PS51910">
    <property type="entry name" value="GH18_2"/>
    <property type="match status" value="1"/>
</dbReference>
<dbReference type="InterPro" id="IPR050314">
    <property type="entry name" value="Glycosyl_Hydrlase_18"/>
</dbReference>
<dbReference type="EMBL" id="UZAM01014649">
    <property type="protein sequence ID" value="VDP35018.1"/>
    <property type="molecule type" value="Genomic_DNA"/>
</dbReference>
<evidence type="ECO:0000256" key="4">
    <source>
        <dbReference type="RuleBase" id="RU004453"/>
    </source>
</evidence>